<accession>A0A1H4AS32</accession>
<gene>
    <name evidence="2" type="ORF">SAMN05421540_105127</name>
</gene>
<dbReference type="AlphaFoldDB" id="A0A1H4AS32"/>
<feature type="chain" id="PRO_5011667989" evidence="1">
    <location>
        <begin position="20"/>
        <end position="231"/>
    </location>
</feature>
<name>A0A1H4AS32_9FLAO</name>
<protein>
    <submittedName>
        <fullName evidence="2">GLPGLI family protein</fullName>
    </submittedName>
</protein>
<dbReference type="Pfam" id="PF09697">
    <property type="entry name" value="Porph_ging"/>
    <property type="match status" value="1"/>
</dbReference>
<keyword evidence="3" id="KW-1185">Reference proteome</keyword>
<evidence type="ECO:0000313" key="3">
    <source>
        <dbReference type="Proteomes" id="UP000198820"/>
    </source>
</evidence>
<dbReference type="Proteomes" id="UP000198820">
    <property type="component" value="Unassembled WGS sequence"/>
</dbReference>
<dbReference type="STRING" id="908615.SAMN05421540_105127"/>
<dbReference type="RefSeq" id="WP_093243956.1">
    <property type="nucleotide sequence ID" value="NZ_FNQF01000005.1"/>
</dbReference>
<dbReference type="InterPro" id="IPR005901">
    <property type="entry name" value="GLPGLI"/>
</dbReference>
<feature type="signal peptide" evidence="1">
    <location>
        <begin position="1"/>
        <end position="19"/>
    </location>
</feature>
<dbReference type="NCBIfam" id="TIGR01200">
    <property type="entry name" value="GLPGLI"/>
    <property type="match status" value="1"/>
</dbReference>
<reference evidence="2 3" key="1">
    <citation type="submission" date="2016-10" db="EMBL/GenBank/DDBJ databases">
        <authorList>
            <person name="de Groot N.N."/>
        </authorList>
    </citation>
    <scope>NUCLEOTIDE SEQUENCE [LARGE SCALE GENOMIC DNA]</scope>
    <source>
        <strain evidence="2 3">DSM 23581</strain>
    </source>
</reference>
<proteinExistence type="predicted"/>
<keyword evidence="1" id="KW-0732">Signal</keyword>
<organism evidence="2 3">
    <name type="scientific">Psychroflexus halocasei</name>
    <dbReference type="NCBI Taxonomy" id="908615"/>
    <lineage>
        <taxon>Bacteria</taxon>
        <taxon>Pseudomonadati</taxon>
        <taxon>Bacteroidota</taxon>
        <taxon>Flavobacteriia</taxon>
        <taxon>Flavobacteriales</taxon>
        <taxon>Flavobacteriaceae</taxon>
        <taxon>Psychroflexus</taxon>
    </lineage>
</organism>
<evidence type="ECO:0000256" key="1">
    <source>
        <dbReference type="SAM" id="SignalP"/>
    </source>
</evidence>
<sequence>MKYLIITFFILMASLTMQAQNYELTYIASFDKEVMLDRLDKTEKELKEKSTTRRFFKEAQPIEFKIIANSKAAYSYRESQMESDHIKININNALYNENNKYYLNFTENEYVFKKRHSSKVYRVSFQPHEYEILSDKAKVINGFNCRLALVKDENIKVWFTMDYPLNIGPKKYIGLPGLVVKVLENTMINYELKSIKETKTQIKTFDPTQEVITEKEYKEMMDKMSQGLFEK</sequence>
<dbReference type="EMBL" id="FNQF01000005">
    <property type="protein sequence ID" value="SEA38700.1"/>
    <property type="molecule type" value="Genomic_DNA"/>
</dbReference>
<evidence type="ECO:0000313" key="2">
    <source>
        <dbReference type="EMBL" id="SEA38700.1"/>
    </source>
</evidence>